<gene>
    <name evidence="1" type="ORF">J6377_01595</name>
</gene>
<protein>
    <submittedName>
        <fullName evidence="1">Uncharacterized protein</fullName>
    </submittedName>
</protein>
<name>A0AAW4JS40_LEPIR</name>
<dbReference type="EMBL" id="JAGGCK010000002">
    <property type="protein sequence ID" value="MBO8014469.1"/>
    <property type="molecule type" value="Genomic_DNA"/>
</dbReference>
<proteinExistence type="predicted"/>
<sequence>MMFLDFSSRCLNSVFLGFNRSIVVHPKVDSVSTCSFSKIEKYLKKIKRILSTISKILYLAKANIQKYF</sequence>
<reference evidence="1" key="1">
    <citation type="submission" date="2021-03" db="EMBL/GenBank/DDBJ databases">
        <title>Comparative genomic analysis of European sttrains of Leptospira interrogans serovars Copenhageni and Icterohaemorrhagiae.</title>
        <authorList>
            <person name="Arent Z."/>
            <person name="Gurgul A."/>
            <person name="Jasielczuk I."/>
            <person name="Pardyak L."/>
        </authorList>
    </citation>
    <scope>NUCLEOTIDE SEQUENCE</scope>
    <source>
        <strain evidence="1">X240</strain>
    </source>
</reference>
<dbReference type="GeneID" id="61142428"/>
<evidence type="ECO:0000313" key="1">
    <source>
        <dbReference type="EMBL" id="MBO8014469.1"/>
    </source>
</evidence>
<accession>A0AAW4JS40</accession>
<comment type="caution">
    <text evidence="1">The sequence shown here is derived from an EMBL/GenBank/DDBJ whole genome shotgun (WGS) entry which is preliminary data.</text>
</comment>
<dbReference type="AlphaFoldDB" id="A0AAW4JS40"/>
<dbReference type="RefSeq" id="WP_000971361.1">
    <property type="nucleotide sequence ID" value="NZ_CP043891.1"/>
</dbReference>
<dbReference type="Proteomes" id="UP000670463">
    <property type="component" value="Unassembled WGS sequence"/>
</dbReference>
<evidence type="ECO:0000313" key="2">
    <source>
        <dbReference type="Proteomes" id="UP000670463"/>
    </source>
</evidence>
<organism evidence="1 2">
    <name type="scientific">Leptospira interrogans serovar Icterohaemorrhagiae</name>
    <dbReference type="NCBI Taxonomy" id="90062"/>
    <lineage>
        <taxon>Bacteria</taxon>
        <taxon>Pseudomonadati</taxon>
        <taxon>Spirochaetota</taxon>
        <taxon>Spirochaetia</taxon>
        <taxon>Leptospirales</taxon>
        <taxon>Leptospiraceae</taxon>
        <taxon>Leptospira</taxon>
    </lineage>
</organism>